<keyword evidence="3" id="KW-1185">Reference proteome</keyword>
<evidence type="ECO:0000313" key="3">
    <source>
        <dbReference type="Proteomes" id="UP001178288"/>
    </source>
</evidence>
<gene>
    <name evidence="2" type="ORF">QNH39_13260</name>
</gene>
<reference evidence="2" key="1">
    <citation type="submission" date="2023-05" db="EMBL/GenBank/DDBJ databases">
        <title>Comparative genomics of Bacillaceae isolates and their secondary metabolite potential.</title>
        <authorList>
            <person name="Song L."/>
            <person name="Nielsen L.J."/>
            <person name="Mohite O."/>
            <person name="Xu X."/>
            <person name="Weber T."/>
            <person name="Kovacs A.T."/>
        </authorList>
    </citation>
    <scope>NUCLEOTIDE SEQUENCE</scope>
    <source>
        <strain evidence="2">XLM17</strain>
    </source>
</reference>
<feature type="transmembrane region" description="Helical" evidence="1">
    <location>
        <begin position="118"/>
        <end position="139"/>
    </location>
</feature>
<keyword evidence="1" id="KW-1133">Transmembrane helix</keyword>
<evidence type="ECO:0000256" key="1">
    <source>
        <dbReference type="SAM" id="Phobius"/>
    </source>
</evidence>
<name>A0AA95SEZ6_9BACI</name>
<evidence type="ECO:0000313" key="2">
    <source>
        <dbReference type="EMBL" id="WHY88738.1"/>
    </source>
</evidence>
<accession>A0AA95SEZ6</accession>
<dbReference type="KEGG" id="nnv:QNH39_13260"/>
<keyword evidence="1" id="KW-0812">Transmembrane</keyword>
<dbReference type="AlphaFoldDB" id="A0AA95SEZ6"/>
<sequence>MRLKWSKFVLMGIWVVGLFGLLLIGYHLELTIKQKADETFNILPLFWFYATVPFLFGIYISLLFVKGWSFKFNPPLFLCVTVPCLIISFYSPVVYTIVANTTFASSFNGPAPFWLLKINSFGIAAIVAGLTFTVGLFGIKQQIKDGLKKDR</sequence>
<dbReference type="RefSeq" id="WP_066087100.1">
    <property type="nucleotide sequence ID" value="NZ_CP126114.1"/>
</dbReference>
<feature type="transmembrane region" description="Helical" evidence="1">
    <location>
        <begin position="77"/>
        <end position="98"/>
    </location>
</feature>
<keyword evidence="1" id="KW-0472">Membrane</keyword>
<dbReference type="Proteomes" id="UP001178288">
    <property type="component" value="Chromosome"/>
</dbReference>
<feature type="transmembrane region" description="Helical" evidence="1">
    <location>
        <begin position="46"/>
        <end position="65"/>
    </location>
</feature>
<protein>
    <submittedName>
        <fullName evidence="2">Uncharacterized protein</fullName>
    </submittedName>
</protein>
<dbReference type="EMBL" id="CP126114">
    <property type="protein sequence ID" value="WHY88738.1"/>
    <property type="molecule type" value="Genomic_DNA"/>
</dbReference>
<feature type="transmembrane region" description="Helical" evidence="1">
    <location>
        <begin position="7"/>
        <end position="26"/>
    </location>
</feature>
<proteinExistence type="predicted"/>
<organism evidence="2 3">
    <name type="scientific">Neobacillus novalis</name>
    <dbReference type="NCBI Taxonomy" id="220687"/>
    <lineage>
        <taxon>Bacteria</taxon>
        <taxon>Bacillati</taxon>
        <taxon>Bacillota</taxon>
        <taxon>Bacilli</taxon>
        <taxon>Bacillales</taxon>
        <taxon>Bacillaceae</taxon>
        <taxon>Neobacillus</taxon>
    </lineage>
</organism>